<feature type="domain" description="C2H2-type" evidence="2">
    <location>
        <begin position="42"/>
        <end position="64"/>
    </location>
</feature>
<keyword evidence="4" id="KW-1185">Reference proteome</keyword>
<name>A0A210PR60_MIZYE</name>
<reference evidence="3 4" key="1">
    <citation type="journal article" date="2017" name="Nat. Ecol. Evol.">
        <title>Scallop genome provides insights into evolution of bilaterian karyotype and development.</title>
        <authorList>
            <person name="Wang S."/>
            <person name="Zhang J."/>
            <person name="Jiao W."/>
            <person name="Li J."/>
            <person name="Xun X."/>
            <person name="Sun Y."/>
            <person name="Guo X."/>
            <person name="Huan P."/>
            <person name="Dong B."/>
            <person name="Zhang L."/>
            <person name="Hu X."/>
            <person name="Sun X."/>
            <person name="Wang J."/>
            <person name="Zhao C."/>
            <person name="Wang Y."/>
            <person name="Wang D."/>
            <person name="Huang X."/>
            <person name="Wang R."/>
            <person name="Lv J."/>
            <person name="Li Y."/>
            <person name="Zhang Z."/>
            <person name="Liu B."/>
            <person name="Lu W."/>
            <person name="Hui Y."/>
            <person name="Liang J."/>
            <person name="Zhou Z."/>
            <person name="Hou R."/>
            <person name="Li X."/>
            <person name="Liu Y."/>
            <person name="Li H."/>
            <person name="Ning X."/>
            <person name="Lin Y."/>
            <person name="Zhao L."/>
            <person name="Xing Q."/>
            <person name="Dou J."/>
            <person name="Li Y."/>
            <person name="Mao J."/>
            <person name="Guo H."/>
            <person name="Dou H."/>
            <person name="Li T."/>
            <person name="Mu C."/>
            <person name="Jiang W."/>
            <person name="Fu Q."/>
            <person name="Fu X."/>
            <person name="Miao Y."/>
            <person name="Liu J."/>
            <person name="Yu Q."/>
            <person name="Li R."/>
            <person name="Liao H."/>
            <person name="Li X."/>
            <person name="Kong Y."/>
            <person name="Jiang Z."/>
            <person name="Chourrout D."/>
            <person name="Li R."/>
            <person name="Bao Z."/>
        </authorList>
    </citation>
    <scope>NUCLEOTIDE SEQUENCE [LARGE SCALE GENOMIC DNA]</scope>
    <source>
        <strain evidence="3 4">PY_sf001</strain>
    </source>
</reference>
<comment type="caution">
    <text evidence="3">The sequence shown here is derived from an EMBL/GenBank/DDBJ whole genome shotgun (WGS) entry which is preliminary data.</text>
</comment>
<evidence type="ECO:0000313" key="3">
    <source>
        <dbReference type="EMBL" id="OWF38980.1"/>
    </source>
</evidence>
<accession>A0A210PR60</accession>
<evidence type="ECO:0000256" key="1">
    <source>
        <dbReference type="SAM" id="MobiDB-lite"/>
    </source>
</evidence>
<dbReference type="SMART" id="SM00355">
    <property type="entry name" value="ZnF_C2H2"/>
    <property type="match status" value="2"/>
</dbReference>
<feature type="region of interest" description="Disordered" evidence="1">
    <location>
        <begin position="64"/>
        <end position="119"/>
    </location>
</feature>
<dbReference type="InterPro" id="IPR013087">
    <property type="entry name" value="Znf_C2H2_type"/>
</dbReference>
<dbReference type="AlphaFoldDB" id="A0A210PR60"/>
<evidence type="ECO:0000313" key="4">
    <source>
        <dbReference type="Proteomes" id="UP000242188"/>
    </source>
</evidence>
<protein>
    <recommendedName>
        <fullName evidence="2">C2H2-type domain-containing protein</fullName>
    </recommendedName>
</protein>
<feature type="compositionally biased region" description="Acidic residues" evidence="1">
    <location>
        <begin position="102"/>
        <end position="119"/>
    </location>
</feature>
<dbReference type="EMBL" id="NEDP02005550">
    <property type="protein sequence ID" value="OWF38980.1"/>
    <property type="molecule type" value="Genomic_DNA"/>
</dbReference>
<proteinExistence type="predicted"/>
<gene>
    <name evidence="3" type="ORF">KP79_PYT08944</name>
</gene>
<feature type="domain" description="C2H2-type" evidence="2">
    <location>
        <begin position="10"/>
        <end position="30"/>
    </location>
</feature>
<sequence length="231" mass="25881">MVNTKKTPVQKCPMCAHKTADREEMRTHLMSCGLATMEKNTLRCEQCDFITTRKAYLKRHQKRHEAVTVQDSPQRAGDEEAAGTSVDDWQHQDPGDLIVSSSEDDDIESSDSEVVEKDNEELLSGRIVRKRTQPSLPISLKRPRTTGAAPDQAEKLHPKDIRNTIPHAVTVASTSRVRQAPLMKTVAVQTLPVQSRSTVTKTTRYPEGEKSIEIVEFDEVLNLCPCCSRSQ</sequence>
<evidence type="ECO:0000259" key="2">
    <source>
        <dbReference type="SMART" id="SM00355"/>
    </source>
</evidence>
<dbReference type="Gene3D" id="3.30.160.60">
    <property type="entry name" value="Classic Zinc Finger"/>
    <property type="match status" value="1"/>
</dbReference>
<organism evidence="3 4">
    <name type="scientific">Mizuhopecten yessoensis</name>
    <name type="common">Japanese scallop</name>
    <name type="synonym">Patinopecten yessoensis</name>
    <dbReference type="NCBI Taxonomy" id="6573"/>
    <lineage>
        <taxon>Eukaryota</taxon>
        <taxon>Metazoa</taxon>
        <taxon>Spiralia</taxon>
        <taxon>Lophotrochozoa</taxon>
        <taxon>Mollusca</taxon>
        <taxon>Bivalvia</taxon>
        <taxon>Autobranchia</taxon>
        <taxon>Pteriomorphia</taxon>
        <taxon>Pectinida</taxon>
        <taxon>Pectinoidea</taxon>
        <taxon>Pectinidae</taxon>
        <taxon>Mizuhopecten</taxon>
    </lineage>
</organism>
<dbReference type="OrthoDB" id="6213194at2759"/>
<dbReference type="Proteomes" id="UP000242188">
    <property type="component" value="Unassembled WGS sequence"/>
</dbReference>